<dbReference type="EMBL" id="CAJOBH010164223">
    <property type="protein sequence ID" value="CAF4889323.1"/>
    <property type="molecule type" value="Genomic_DNA"/>
</dbReference>
<dbReference type="Proteomes" id="UP000681967">
    <property type="component" value="Unassembled WGS sequence"/>
</dbReference>
<sequence>GHHTRSILRKQNGSSSSIISTEVDYRRHRSRILTPVSTTIDEIPLGTRSQRLFGGSECFAQIMNELEQQKLN</sequence>
<dbReference type="Proteomes" id="UP000681720">
    <property type="component" value="Unassembled WGS sequence"/>
</dbReference>
<feature type="non-terminal residue" evidence="3">
    <location>
        <position position="1"/>
    </location>
</feature>
<gene>
    <name evidence="2" type="ORF">BYL167_LOCUS51687</name>
    <name evidence="3" type="ORF">GIL414_LOCUS60504</name>
</gene>
<evidence type="ECO:0000256" key="1">
    <source>
        <dbReference type="SAM" id="MobiDB-lite"/>
    </source>
</evidence>
<evidence type="ECO:0000313" key="3">
    <source>
        <dbReference type="EMBL" id="CAF5060706.1"/>
    </source>
</evidence>
<feature type="region of interest" description="Disordered" evidence="1">
    <location>
        <begin position="1"/>
        <end position="22"/>
    </location>
</feature>
<evidence type="ECO:0000313" key="4">
    <source>
        <dbReference type="Proteomes" id="UP000681720"/>
    </source>
</evidence>
<comment type="caution">
    <text evidence="3">The sequence shown here is derived from an EMBL/GenBank/DDBJ whole genome shotgun (WGS) entry which is preliminary data.</text>
</comment>
<reference evidence="3" key="1">
    <citation type="submission" date="2021-02" db="EMBL/GenBank/DDBJ databases">
        <authorList>
            <person name="Nowell W R."/>
        </authorList>
    </citation>
    <scope>NUCLEOTIDE SEQUENCE</scope>
</reference>
<protein>
    <submittedName>
        <fullName evidence="3">Uncharacterized protein</fullName>
    </submittedName>
</protein>
<accession>A0A8S3E5C4</accession>
<dbReference type="EMBL" id="CAJOBJ010233794">
    <property type="protein sequence ID" value="CAF5060706.1"/>
    <property type="molecule type" value="Genomic_DNA"/>
</dbReference>
<organism evidence="3 4">
    <name type="scientific">Rotaria magnacalcarata</name>
    <dbReference type="NCBI Taxonomy" id="392030"/>
    <lineage>
        <taxon>Eukaryota</taxon>
        <taxon>Metazoa</taxon>
        <taxon>Spiralia</taxon>
        <taxon>Gnathifera</taxon>
        <taxon>Rotifera</taxon>
        <taxon>Eurotatoria</taxon>
        <taxon>Bdelloidea</taxon>
        <taxon>Philodinida</taxon>
        <taxon>Philodinidae</taxon>
        <taxon>Rotaria</taxon>
    </lineage>
</organism>
<feature type="compositionally biased region" description="Polar residues" evidence="1">
    <location>
        <begin position="9"/>
        <end position="20"/>
    </location>
</feature>
<dbReference type="AlphaFoldDB" id="A0A8S3E5C4"/>
<evidence type="ECO:0000313" key="2">
    <source>
        <dbReference type="EMBL" id="CAF4889323.1"/>
    </source>
</evidence>
<name>A0A8S3E5C4_9BILA</name>
<proteinExistence type="predicted"/>